<proteinExistence type="predicted"/>
<dbReference type="EMBL" id="BSXS01013217">
    <property type="protein sequence ID" value="GMF03733.1"/>
    <property type="molecule type" value="Genomic_DNA"/>
</dbReference>
<accession>A0ACB5U8B5</accession>
<keyword evidence="2" id="KW-1185">Reference proteome</keyword>
<organism evidence="1 2">
    <name type="scientific">Ambrosiozyma monospora</name>
    <name type="common">Yeast</name>
    <name type="synonym">Endomycopsis monosporus</name>
    <dbReference type="NCBI Taxonomy" id="43982"/>
    <lineage>
        <taxon>Eukaryota</taxon>
        <taxon>Fungi</taxon>
        <taxon>Dikarya</taxon>
        <taxon>Ascomycota</taxon>
        <taxon>Saccharomycotina</taxon>
        <taxon>Pichiomycetes</taxon>
        <taxon>Pichiales</taxon>
        <taxon>Pichiaceae</taxon>
        <taxon>Ambrosiozyma</taxon>
    </lineage>
</organism>
<comment type="caution">
    <text evidence="1">The sequence shown here is derived from an EMBL/GenBank/DDBJ whole genome shotgun (WGS) entry which is preliminary data.</text>
</comment>
<sequence length="82" mass="8946">MGLSSEASNAIIYCVYGLMLIFGVCIALYKTKIQNTDKTFLSSNGTKKGIPLALNFIASGKYKSTGCIILENVQFLNDNLQM</sequence>
<evidence type="ECO:0000313" key="1">
    <source>
        <dbReference type="EMBL" id="GMF03733.1"/>
    </source>
</evidence>
<protein>
    <submittedName>
        <fullName evidence="1">Unnamed protein product</fullName>
    </submittedName>
</protein>
<dbReference type="Proteomes" id="UP001165064">
    <property type="component" value="Unassembled WGS sequence"/>
</dbReference>
<reference evidence="1" key="1">
    <citation type="submission" date="2023-04" db="EMBL/GenBank/DDBJ databases">
        <title>Ambrosiozyma monospora NBRC 10751.</title>
        <authorList>
            <person name="Ichikawa N."/>
            <person name="Sato H."/>
            <person name="Tonouchi N."/>
        </authorList>
    </citation>
    <scope>NUCLEOTIDE SEQUENCE</scope>
    <source>
        <strain evidence="1">NBRC 10751</strain>
    </source>
</reference>
<gene>
    <name evidence="1" type="ORF">Amon02_001189000</name>
</gene>
<evidence type="ECO:0000313" key="2">
    <source>
        <dbReference type="Proteomes" id="UP001165064"/>
    </source>
</evidence>
<name>A0ACB5U8B5_AMBMO</name>